<keyword evidence="2" id="KW-1185">Reference proteome</keyword>
<dbReference type="VEuPathDB" id="VectorBase:AALB001598"/>
<dbReference type="EnsemblMetazoa" id="AALB001598-RA">
    <property type="protein sequence ID" value="AALB001598-PA"/>
    <property type="gene ID" value="AALB001598"/>
</dbReference>
<accession>A0A182F556</accession>
<organism evidence="1 2">
    <name type="scientific">Anopheles albimanus</name>
    <name type="common">New world malaria mosquito</name>
    <dbReference type="NCBI Taxonomy" id="7167"/>
    <lineage>
        <taxon>Eukaryota</taxon>
        <taxon>Metazoa</taxon>
        <taxon>Ecdysozoa</taxon>
        <taxon>Arthropoda</taxon>
        <taxon>Hexapoda</taxon>
        <taxon>Insecta</taxon>
        <taxon>Pterygota</taxon>
        <taxon>Neoptera</taxon>
        <taxon>Endopterygota</taxon>
        <taxon>Diptera</taxon>
        <taxon>Nematocera</taxon>
        <taxon>Culicoidea</taxon>
        <taxon>Culicidae</taxon>
        <taxon>Anophelinae</taxon>
        <taxon>Anopheles</taxon>
    </lineage>
</organism>
<name>A0A182F556_ANOAL</name>
<reference evidence="1" key="2">
    <citation type="submission" date="2022-08" db="UniProtKB">
        <authorList>
            <consortium name="EnsemblMetazoa"/>
        </authorList>
    </citation>
    <scope>IDENTIFICATION</scope>
    <source>
        <strain evidence="1">STECLA/ALBI9_A</strain>
    </source>
</reference>
<dbReference type="AlphaFoldDB" id="A0A182F556"/>
<proteinExistence type="predicted"/>
<dbReference type="Proteomes" id="UP000069272">
    <property type="component" value="Chromosome 2L"/>
</dbReference>
<sequence length="106" mass="12219">MKVWWFARIFSTTVADLDRDATTSTSIYDRNSIPNFIEDQSFEEIRMMYLEAKMQNNIPAHQMQLAQMINDAKGKLQRLATMSRDILGTLVELYNQQEPSTKPTAG</sequence>
<dbReference type="VEuPathDB" id="VectorBase:AALB20_036515"/>
<protein>
    <submittedName>
        <fullName evidence="1">Uncharacterized protein</fullName>
    </submittedName>
</protein>
<dbReference type="STRING" id="7167.A0A182F556"/>
<evidence type="ECO:0000313" key="1">
    <source>
        <dbReference type="EnsemblMetazoa" id="AALB001598-PA"/>
    </source>
</evidence>
<evidence type="ECO:0000313" key="2">
    <source>
        <dbReference type="Proteomes" id="UP000069272"/>
    </source>
</evidence>
<reference evidence="1 2" key="1">
    <citation type="journal article" date="2017" name="G3 (Bethesda)">
        <title>The Physical Genome Mapping of Anopheles albimanus Corrected Scaffold Misassemblies and Identified Interarm Rearrangements in Genus Anopheles.</title>
        <authorList>
            <person name="Artemov G.N."/>
            <person name="Peery A.N."/>
            <person name="Jiang X."/>
            <person name="Tu Z."/>
            <person name="Stegniy V.N."/>
            <person name="Sharakhova M.V."/>
            <person name="Sharakhov I.V."/>
        </authorList>
    </citation>
    <scope>NUCLEOTIDE SEQUENCE [LARGE SCALE GENOMIC DNA]</scope>
    <source>
        <strain evidence="1 2">ALBI9_A</strain>
    </source>
</reference>